<dbReference type="InterPro" id="IPR040457">
    <property type="entry name" value="GCP_C"/>
</dbReference>
<dbReference type="InterPro" id="IPR041470">
    <property type="entry name" value="GCP_N"/>
</dbReference>
<dbReference type="OMA" id="TREVIHE"/>
<dbReference type="GO" id="GO:0043015">
    <property type="term" value="F:gamma-tubulin binding"/>
    <property type="evidence" value="ECO:0007669"/>
    <property type="project" value="InterPro"/>
</dbReference>
<accession>A0A8T2T7D1</accession>
<dbReference type="InterPro" id="IPR007259">
    <property type="entry name" value="GCP"/>
</dbReference>
<name>A0A8T2T7D1_CERRI</name>
<comment type="subcellular location">
    <subcellularLocation>
        <location evidence="5">Cytoplasm</location>
        <location evidence="5">Cytoskeleton</location>
        <location evidence="5">Microtubule organizing center</location>
    </subcellularLocation>
</comment>
<keyword evidence="2 5" id="KW-0963">Cytoplasm</keyword>
<evidence type="ECO:0000256" key="2">
    <source>
        <dbReference type="ARBA" id="ARBA00022490"/>
    </source>
</evidence>
<dbReference type="GO" id="GO:0000278">
    <property type="term" value="P:mitotic cell cycle"/>
    <property type="evidence" value="ECO:0007669"/>
    <property type="project" value="TreeGrafter"/>
</dbReference>
<evidence type="ECO:0000256" key="5">
    <source>
        <dbReference type="RuleBase" id="RU363050"/>
    </source>
</evidence>
<comment type="caution">
    <text evidence="9">The sequence shown here is derived from an EMBL/GenBank/DDBJ whole genome shotgun (WGS) entry which is preliminary data.</text>
</comment>
<dbReference type="PANTHER" id="PTHR19302:SF33">
    <property type="entry name" value="GAMMA-TUBULIN COMPLEX COMPONENT 5"/>
    <property type="match status" value="1"/>
</dbReference>
<comment type="similarity">
    <text evidence="1 5">Belongs to the TUBGCP family.</text>
</comment>
<dbReference type="GO" id="GO:0051321">
    <property type="term" value="P:meiotic cell cycle"/>
    <property type="evidence" value="ECO:0007669"/>
    <property type="project" value="TreeGrafter"/>
</dbReference>
<comment type="function">
    <text evidence="5">Component of the gamma-tubulin ring complex (gTuRC) which mediates microtubule nucleation.</text>
</comment>
<evidence type="ECO:0000259" key="7">
    <source>
        <dbReference type="Pfam" id="PF04130"/>
    </source>
</evidence>
<evidence type="ECO:0000313" key="10">
    <source>
        <dbReference type="Proteomes" id="UP000825935"/>
    </source>
</evidence>
<gene>
    <name evidence="9" type="ORF">KP509_14G008400</name>
</gene>
<evidence type="ECO:0000256" key="6">
    <source>
        <dbReference type="SAM" id="MobiDB-lite"/>
    </source>
</evidence>
<evidence type="ECO:0000256" key="4">
    <source>
        <dbReference type="ARBA" id="ARBA00023212"/>
    </source>
</evidence>
<keyword evidence="4 5" id="KW-0206">Cytoskeleton</keyword>
<evidence type="ECO:0000256" key="1">
    <source>
        <dbReference type="ARBA" id="ARBA00010337"/>
    </source>
</evidence>
<dbReference type="GO" id="GO:0007020">
    <property type="term" value="P:microtubule nucleation"/>
    <property type="evidence" value="ECO:0007669"/>
    <property type="project" value="InterPro"/>
</dbReference>
<reference evidence="9" key="1">
    <citation type="submission" date="2021-08" db="EMBL/GenBank/DDBJ databases">
        <title>WGS assembly of Ceratopteris richardii.</title>
        <authorList>
            <person name="Marchant D.B."/>
            <person name="Chen G."/>
            <person name="Jenkins J."/>
            <person name="Shu S."/>
            <person name="Leebens-Mack J."/>
            <person name="Grimwood J."/>
            <person name="Schmutz J."/>
            <person name="Soltis P."/>
            <person name="Soltis D."/>
            <person name="Chen Z.-H."/>
        </authorList>
    </citation>
    <scope>NUCLEOTIDE SEQUENCE</scope>
    <source>
        <strain evidence="9">Whitten #5841</strain>
        <tissue evidence="9">Leaf</tissue>
    </source>
</reference>
<evidence type="ECO:0000259" key="8">
    <source>
        <dbReference type="Pfam" id="PF17681"/>
    </source>
</evidence>
<feature type="region of interest" description="Disordered" evidence="6">
    <location>
        <begin position="364"/>
        <end position="384"/>
    </location>
</feature>
<feature type="domain" description="Gamma tubulin complex component C-terminal" evidence="7">
    <location>
        <begin position="647"/>
        <end position="961"/>
    </location>
</feature>
<evidence type="ECO:0000256" key="3">
    <source>
        <dbReference type="ARBA" id="ARBA00022701"/>
    </source>
</evidence>
<dbReference type="GO" id="GO:0051225">
    <property type="term" value="P:spindle assembly"/>
    <property type="evidence" value="ECO:0007669"/>
    <property type="project" value="TreeGrafter"/>
</dbReference>
<proteinExistence type="inferred from homology"/>
<dbReference type="EMBL" id="CM035419">
    <property type="protein sequence ID" value="KAH7414741.1"/>
    <property type="molecule type" value="Genomic_DNA"/>
</dbReference>
<dbReference type="GO" id="GO:0000930">
    <property type="term" value="C:gamma-tubulin complex"/>
    <property type="evidence" value="ECO:0007669"/>
    <property type="project" value="TreeGrafter"/>
</dbReference>
<dbReference type="GO" id="GO:0005874">
    <property type="term" value="C:microtubule"/>
    <property type="evidence" value="ECO:0007669"/>
    <property type="project" value="UniProtKB-KW"/>
</dbReference>
<feature type="domain" description="Gamma tubulin complex component protein N-terminal" evidence="8">
    <location>
        <begin position="44"/>
        <end position="370"/>
    </location>
</feature>
<keyword evidence="10" id="KW-1185">Reference proteome</keyword>
<dbReference type="InterPro" id="IPR042241">
    <property type="entry name" value="GCP_C_sf"/>
</dbReference>
<keyword evidence="3 5" id="KW-0493">Microtubule</keyword>
<dbReference type="PANTHER" id="PTHR19302">
    <property type="entry name" value="GAMMA TUBULIN COMPLEX PROTEIN"/>
    <property type="match status" value="1"/>
</dbReference>
<evidence type="ECO:0000313" key="9">
    <source>
        <dbReference type="EMBL" id="KAH7414741.1"/>
    </source>
</evidence>
<dbReference type="AlphaFoldDB" id="A0A8T2T7D1"/>
<dbReference type="OrthoDB" id="66546at2759"/>
<dbReference type="GO" id="GO:0000922">
    <property type="term" value="C:spindle pole"/>
    <property type="evidence" value="ECO:0007669"/>
    <property type="project" value="InterPro"/>
</dbReference>
<sequence>MMEDGSCLIERLSQVRCVDVPFAVPKQESRSTEARLPLTWNVQVKDVLQMIQGYSSSSFFWDESSQSFSLNRGFHLSHLSESSLRSLLARFINAASSLRRIDSLIERVASRLQAFPTVQAFTSAVSLSLKHLRKGALEKELFAVRGGAGTSITLLGLLSNLSRVCAGSEVLELIVNEAVPNAYIFDEGISAAELGAHILSYLYEKMSDYCLLQDGEEEAYGTLLVLFAGTLQPLTEALNSWLHDGFLDDPFGELFFYENKSVGIEDATFWQNGFLLRYYKPDRSMSDLYGHESKDQTKLSMSASFLQSKNSQIIHSSSPHVYNIVSFNNNSDKVICPKFLQHMAQSILSAGKSLQLLQHVHRENTGDGSSVGMPSSPSSLHPSLRCSFTSSSSLNKERIEYVKGASVCLPCTDALESSNFDMSWDILRMEIPNCVQRSFLSEVKPGKTPMLSNDETCDRNIPSSSALTNSAVPSQNPGSVWDSVLSSQCAIPPPINDDDIYSAIFSICHVDDSEEEGCSNNADPSTIAVNLVPRKVKILTGTDYSAGYMCGKLLSYQAKMDSVAMQRLFPDATVLPSSKEWSLFGPRPMQSHNRFAEQMFRCLGKVELKVTQLPRMLVQECLINPLKRQVENVGRQVLHKLMNEWRLMEELYVLRAVYLIGSGDLLQQFSSVLFNKLDRGEPWDDFYELNTMLQESVRSSADGALLPALDSLVVTVQNKSSNVNENVPGQVPLHIPGRNLSFGIDILDSLHFVYKVSWPLELIINENAIKKYNQAMSFLFKVKRAKFALDKACRWMWKDGGVRNMTNMKQLLLLQQKLMHFVNTLHQYVLDRVLYSAWEELRQGMAMACSLDEVIACHDSYLVSIQRQCLVAPDKLWALISSRVKTILSLALEFYSIQRTMFGGGAAPAIKARCQLEIERIGRQFEECIVFLLRVLSFKLNVGHFPHLAELVTRINFNFYYVSESGHLLTPLPEVTSKKGSQQSRVSGMSLG</sequence>
<dbReference type="Proteomes" id="UP000825935">
    <property type="component" value="Chromosome 14"/>
</dbReference>
<dbReference type="GO" id="GO:0031122">
    <property type="term" value="P:cytoplasmic microtubule organization"/>
    <property type="evidence" value="ECO:0007669"/>
    <property type="project" value="TreeGrafter"/>
</dbReference>
<feature type="compositionally biased region" description="Low complexity" evidence="6">
    <location>
        <begin position="368"/>
        <end position="384"/>
    </location>
</feature>
<protein>
    <recommendedName>
        <fullName evidence="5">Gamma-tubulin complex component</fullName>
    </recommendedName>
</protein>
<organism evidence="9 10">
    <name type="scientific">Ceratopteris richardii</name>
    <name type="common">Triangle waterfern</name>
    <dbReference type="NCBI Taxonomy" id="49495"/>
    <lineage>
        <taxon>Eukaryota</taxon>
        <taxon>Viridiplantae</taxon>
        <taxon>Streptophyta</taxon>
        <taxon>Embryophyta</taxon>
        <taxon>Tracheophyta</taxon>
        <taxon>Polypodiopsida</taxon>
        <taxon>Polypodiidae</taxon>
        <taxon>Polypodiales</taxon>
        <taxon>Pteridineae</taxon>
        <taxon>Pteridaceae</taxon>
        <taxon>Parkerioideae</taxon>
        <taxon>Ceratopteris</taxon>
    </lineage>
</organism>
<dbReference type="Pfam" id="PF17681">
    <property type="entry name" value="GCP_N_terminal"/>
    <property type="match status" value="1"/>
</dbReference>
<dbReference type="GO" id="GO:0051011">
    <property type="term" value="F:microtubule minus-end binding"/>
    <property type="evidence" value="ECO:0007669"/>
    <property type="project" value="TreeGrafter"/>
</dbReference>
<dbReference type="Pfam" id="PF04130">
    <property type="entry name" value="GCP_C_terminal"/>
    <property type="match status" value="1"/>
</dbReference>
<dbReference type="Gene3D" id="1.20.120.1900">
    <property type="entry name" value="Gamma-tubulin complex, C-terminal domain"/>
    <property type="match status" value="1"/>
</dbReference>